<evidence type="ECO:0000256" key="1">
    <source>
        <dbReference type="ARBA" id="ARBA00004571"/>
    </source>
</evidence>
<dbReference type="NCBIfam" id="NF010051">
    <property type="entry name" value="PRK13528.1"/>
    <property type="match status" value="1"/>
</dbReference>
<dbReference type="GO" id="GO:0009279">
    <property type="term" value="C:cell outer membrane"/>
    <property type="evidence" value="ECO:0007669"/>
    <property type="project" value="UniProtKB-SubCell"/>
</dbReference>
<dbReference type="InterPro" id="IPR037066">
    <property type="entry name" value="Plug_dom_sf"/>
</dbReference>
<evidence type="ECO:0000256" key="9">
    <source>
        <dbReference type="RuleBase" id="RU003357"/>
    </source>
</evidence>
<keyword evidence="5 9" id="KW-0798">TonB box</keyword>
<dbReference type="EMBL" id="FWFV01000005">
    <property type="protein sequence ID" value="SLN46404.1"/>
    <property type="molecule type" value="Genomic_DNA"/>
</dbReference>
<dbReference type="InterPro" id="IPR039426">
    <property type="entry name" value="TonB-dep_rcpt-like"/>
</dbReference>
<dbReference type="InterPro" id="IPR036942">
    <property type="entry name" value="Beta-barrel_TonB_sf"/>
</dbReference>
<evidence type="ECO:0000256" key="8">
    <source>
        <dbReference type="PROSITE-ProRule" id="PRU01360"/>
    </source>
</evidence>
<evidence type="ECO:0000256" key="4">
    <source>
        <dbReference type="ARBA" id="ARBA00022692"/>
    </source>
</evidence>
<dbReference type="GO" id="GO:0042912">
    <property type="term" value="F:colicin transmembrane transporter activity"/>
    <property type="evidence" value="ECO:0007669"/>
    <property type="project" value="TreeGrafter"/>
</dbReference>
<name>A0A1Y5ST72_9RHOB</name>
<evidence type="ECO:0000259" key="12">
    <source>
        <dbReference type="Pfam" id="PF07715"/>
    </source>
</evidence>
<dbReference type="InterPro" id="IPR000531">
    <property type="entry name" value="Beta-barrel_TonB"/>
</dbReference>
<organism evidence="13 14">
    <name type="scientific">Palleronia marisminoris</name>
    <dbReference type="NCBI Taxonomy" id="315423"/>
    <lineage>
        <taxon>Bacteria</taxon>
        <taxon>Pseudomonadati</taxon>
        <taxon>Pseudomonadota</taxon>
        <taxon>Alphaproteobacteria</taxon>
        <taxon>Rhodobacterales</taxon>
        <taxon>Roseobacteraceae</taxon>
        <taxon>Palleronia</taxon>
    </lineage>
</organism>
<evidence type="ECO:0000256" key="7">
    <source>
        <dbReference type="ARBA" id="ARBA00023237"/>
    </source>
</evidence>
<feature type="chain" id="PRO_5010993044" evidence="10">
    <location>
        <begin position="28"/>
        <end position="777"/>
    </location>
</feature>
<keyword evidence="13" id="KW-0675">Receptor</keyword>
<feature type="domain" description="TonB-dependent receptor plug" evidence="12">
    <location>
        <begin position="64"/>
        <end position="180"/>
    </location>
</feature>
<keyword evidence="2 8" id="KW-0813">Transport</keyword>
<sequence length="777" mass="83849">MTPSRARLVSGTALVLTSLTHFTPALAQVSDLAADSELVEPAVGTGGYELGTIVLTAEEQIKQALGVSTITEEDIEERPVVNDLSEIIRKMPGVNLTGTSPSGQRGNQRQIDIRGMGPENVLILVDGRPVLSRTSVKMGRSGERDSRGDTNWVPPEMVARIEVIRGPAAARYGSGAAGGVVNIITKQPESDLLQLGASFDVPESDLEGMTQRYNVLWNKRVTEDVALRFTGNYNRSGADEPELNAAVADCAPDRSGEVVCTYDAGNEGVINRDATVLLSWEANAANTFGLELGYSQQENIFAGDTQLGSGLSEDDDSLIGQLAEDGETTNEMKRGTFALTHAGTYGWGDTNSYLQYERTLNRRLGEGAAGGGEGAINSTEWDEAILEAVTGRSEAYIDHSPFGRPTALTLGAEIRWEHLDLTDYNAFATLQSDDGSIDTTTAEGTTEQTTLGLYVEENIQATDRLTVTPAARVDFADTFGTTVSGGVNAAYELTSNWTVKGGIAKAFKAPNLYQLSDKYVYVTGGFGCPYPYFADGPCYVLGNSDLDAETSINTEIGVAYTNDRGVNATLTYFHNDYRDRIQSGTEQIGTVPVQFRGVQDARLYEWMNVPESEVEGLEGSFAMPVGYRARLSVNATYMINSSQTIEIEGGTNSDGEVFPDAVIEVPLSLVPDYTINAAFEFEATEQLTIIPSLTHYGKIEAAAYSASRATPVEEDDLEDRDPYTLVNLGMNYAFDNGTNLKAGITNVLDNRILRSGEGANTYNEPGRAFYFGLTKTF</sequence>
<dbReference type="GO" id="GO:0044718">
    <property type="term" value="P:siderophore transmembrane transport"/>
    <property type="evidence" value="ECO:0007669"/>
    <property type="project" value="TreeGrafter"/>
</dbReference>
<dbReference type="SUPFAM" id="SSF56935">
    <property type="entry name" value="Porins"/>
    <property type="match status" value="1"/>
</dbReference>
<proteinExistence type="inferred from homology"/>
<dbReference type="PROSITE" id="PS52016">
    <property type="entry name" value="TONB_DEPENDENT_REC_3"/>
    <property type="match status" value="1"/>
</dbReference>
<dbReference type="GO" id="GO:0015344">
    <property type="term" value="F:siderophore uptake transmembrane transporter activity"/>
    <property type="evidence" value="ECO:0007669"/>
    <property type="project" value="TreeGrafter"/>
</dbReference>
<evidence type="ECO:0000256" key="5">
    <source>
        <dbReference type="ARBA" id="ARBA00023077"/>
    </source>
</evidence>
<evidence type="ECO:0000313" key="14">
    <source>
        <dbReference type="Proteomes" id="UP000193870"/>
    </source>
</evidence>
<gene>
    <name evidence="13" type="primary">pfeA</name>
    <name evidence="13" type="ORF">PAM7066_02025</name>
</gene>
<dbReference type="OrthoDB" id="9796221at2"/>
<dbReference type="CDD" id="cd01347">
    <property type="entry name" value="ligand_gated_channel"/>
    <property type="match status" value="1"/>
</dbReference>
<dbReference type="PANTHER" id="PTHR30069:SF51">
    <property type="entry name" value="FERRIENTEROBACTIN RECEPTOR"/>
    <property type="match status" value="1"/>
</dbReference>
<comment type="similarity">
    <text evidence="8 9">Belongs to the TonB-dependent receptor family.</text>
</comment>
<feature type="signal peptide" evidence="10">
    <location>
        <begin position="1"/>
        <end position="27"/>
    </location>
</feature>
<dbReference type="InterPro" id="IPR012910">
    <property type="entry name" value="Plug_dom"/>
</dbReference>
<accession>A0A1Y5ST72</accession>
<protein>
    <submittedName>
        <fullName evidence="13">Ferric enterobactin receptor</fullName>
    </submittedName>
</protein>
<dbReference type="AlphaFoldDB" id="A0A1Y5ST72"/>
<dbReference type="Gene3D" id="2.40.170.20">
    <property type="entry name" value="TonB-dependent receptor, beta-barrel domain"/>
    <property type="match status" value="1"/>
</dbReference>
<keyword evidence="3 8" id="KW-1134">Transmembrane beta strand</keyword>
<dbReference type="Gene3D" id="2.170.130.10">
    <property type="entry name" value="TonB-dependent receptor, plug domain"/>
    <property type="match status" value="1"/>
</dbReference>
<feature type="domain" description="TonB-dependent receptor-like beta-barrel" evidence="11">
    <location>
        <begin position="283"/>
        <end position="747"/>
    </location>
</feature>
<reference evidence="13 14" key="1">
    <citation type="submission" date="2017-03" db="EMBL/GenBank/DDBJ databases">
        <authorList>
            <person name="Afonso C.L."/>
            <person name="Miller P.J."/>
            <person name="Scott M.A."/>
            <person name="Spackman E."/>
            <person name="Goraichik I."/>
            <person name="Dimitrov K.M."/>
            <person name="Suarez D.L."/>
            <person name="Swayne D.E."/>
        </authorList>
    </citation>
    <scope>NUCLEOTIDE SEQUENCE [LARGE SCALE GENOMIC DNA]</scope>
    <source>
        <strain evidence="13 14">CECT 7066</strain>
    </source>
</reference>
<comment type="subcellular location">
    <subcellularLocation>
        <location evidence="1 8">Cell outer membrane</location>
        <topology evidence="1 8">Multi-pass membrane protein</topology>
    </subcellularLocation>
</comment>
<dbReference type="GO" id="GO:0042931">
    <property type="term" value="F:enterobactin transmembrane transporter activity"/>
    <property type="evidence" value="ECO:0007669"/>
    <property type="project" value="TreeGrafter"/>
</dbReference>
<evidence type="ECO:0000256" key="10">
    <source>
        <dbReference type="SAM" id="SignalP"/>
    </source>
</evidence>
<dbReference type="InterPro" id="IPR058134">
    <property type="entry name" value="PirA/FepA/PfeA"/>
</dbReference>
<evidence type="ECO:0000256" key="2">
    <source>
        <dbReference type="ARBA" id="ARBA00022448"/>
    </source>
</evidence>
<keyword evidence="6 8" id="KW-0472">Membrane</keyword>
<dbReference type="NCBIfam" id="NF010048">
    <property type="entry name" value="PRK13524.1"/>
    <property type="match status" value="1"/>
</dbReference>
<keyword evidence="10" id="KW-0732">Signal</keyword>
<dbReference type="Pfam" id="PF00593">
    <property type="entry name" value="TonB_dep_Rec_b-barrel"/>
    <property type="match status" value="1"/>
</dbReference>
<keyword evidence="7 8" id="KW-0998">Cell outer membrane</keyword>
<keyword evidence="4 8" id="KW-0812">Transmembrane</keyword>
<evidence type="ECO:0000259" key="11">
    <source>
        <dbReference type="Pfam" id="PF00593"/>
    </source>
</evidence>
<dbReference type="STRING" id="315423.SAMN04488020_10580"/>
<evidence type="ECO:0000256" key="6">
    <source>
        <dbReference type="ARBA" id="ARBA00023136"/>
    </source>
</evidence>
<evidence type="ECO:0000313" key="13">
    <source>
        <dbReference type="EMBL" id="SLN46404.1"/>
    </source>
</evidence>
<keyword evidence="14" id="KW-1185">Reference proteome</keyword>
<evidence type="ECO:0000256" key="3">
    <source>
        <dbReference type="ARBA" id="ARBA00022452"/>
    </source>
</evidence>
<dbReference type="PANTHER" id="PTHR30069">
    <property type="entry name" value="TONB-DEPENDENT OUTER MEMBRANE RECEPTOR"/>
    <property type="match status" value="1"/>
</dbReference>
<dbReference type="Pfam" id="PF07715">
    <property type="entry name" value="Plug"/>
    <property type="match status" value="1"/>
</dbReference>
<dbReference type="Proteomes" id="UP000193870">
    <property type="component" value="Unassembled WGS sequence"/>
</dbReference>